<name>A0A7R8X6G5_9CRUS</name>
<keyword evidence="11" id="KW-1185">Reference proteome</keyword>
<evidence type="ECO:0000259" key="9">
    <source>
        <dbReference type="PROSITE" id="PS50003"/>
    </source>
</evidence>
<feature type="compositionally biased region" description="Low complexity" evidence="7">
    <location>
        <begin position="1173"/>
        <end position="1182"/>
    </location>
</feature>
<dbReference type="InterPro" id="IPR001849">
    <property type="entry name" value="PH_domain"/>
</dbReference>
<evidence type="ECO:0000313" key="10">
    <source>
        <dbReference type="EMBL" id="CAD7244296.1"/>
    </source>
</evidence>
<feature type="region of interest" description="Disordered" evidence="7">
    <location>
        <begin position="1097"/>
        <end position="1188"/>
    </location>
</feature>
<feature type="compositionally biased region" description="Low complexity" evidence="7">
    <location>
        <begin position="400"/>
        <end position="409"/>
    </location>
</feature>
<feature type="region of interest" description="Disordered" evidence="7">
    <location>
        <begin position="345"/>
        <end position="370"/>
    </location>
</feature>
<organism evidence="10">
    <name type="scientific">Darwinula stevensoni</name>
    <dbReference type="NCBI Taxonomy" id="69355"/>
    <lineage>
        <taxon>Eukaryota</taxon>
        <taxon>Metazoa</taxon>
        <taxon>Ecdysozoa</taxon>
        <taxon>Arthropoda</taxon>
        <taxon>Crustacea</taxon>
        <taxon>Oligostraca</taxon>
        <taxon>Ostracoda</taxon>
        <taxon>Podocopa</taxon>
        <taxon>Podocopida</taxon>
        <taxon>Darwinulocopina</taxon>
        <taxon>Darwinuloidea</taxon>
        <taxon>Darwinulidae</taxon>
        <taxon>Darwinula</taxon>
    </lineage>
</organism>
<feature type="region of interest" description="Disordered" evidence="7">
    <location>
        <begin position="172"/>
        <end position="199"/>
    </location>
</feature>
<dbReference type="Pfam" id="PF00169">
    <property type="entry name" value="PH"/>
    <property type="match status" value="1"/>
</dbReference>
<evidence type="ECO:0000313" key="11">
    <source>
        <dbReference type="Proteomes" id="UP000677054"/>
    </source>
</evidence>
<evidence type="ECO:0000256" key="7">
    <source>
        <dbReference type="SAM" id="MobiDB-lite"/>
    </source>
</evidence>
<feature type="compositionally biased region" description="Basic residues" evidence="7">
    <location>
        <begin position="1097"/>
        <end position="1114"/>
    </location>
</feature>
<dbReference type="CDD" id="cd22713">
    <property type="entry name" value="FHA_PHLB1"/>
    <property type="match status" value="1"/>
</dbReference>
<feature type="domain" description="PH" evidence="9">
    <location>
        <begin position="1220"/>
        <end position="1322"/>
    </location>
</feature>
<evidence type="ECO:0000256" key="3">
    <source>
        <dbReference type="ARBA" id="ARBA00023054"/>
    </source>
</evidence>
<evidence type="ECO:0000256" key="4">
    <source>
        <dbReference type="ARBA" id="ARBA00069090"/>
    </source>
</evidence>
<keyword evidence="1" id="KW-0488">Methylation</keyword>
<proteinExistence type="predicted"/>
<feature type="region of interest" description="Disordered" evidence="7">
    <location>
        <begin position="265"/>
        <end position="294"/>
    </location>
</feature>
<dbReference type="InterPro" id="IPR052212">
    <property type="entry name" value="PH-like_domain"/>
</dbReference>
<feature type="compositionally biased region" description="Basic and acidic residues" evidence="7">
    <location>
        <begin position="348"/>
        <end position="370"/>
    </location>
</feature>
<evidence type="ECO:0000256" key="1">
    <source>
        <dbReference type="ARBA" id="ARBA00022481"/>
    </source>
</evidence>
<evidence type="ECO:0000256" key="2">
    <source>
        <dbReference type="ARBA" id="ARBA00022553"/>
    </source>
</evidence>
<keyword evidence="8" id="KW-0812">Transmembrane</keyword>
<dbReference type="InterPro" id="IPR008984">
    <property type="entry name" value="SMAD_FHA_dom_sf"/>
</dbReference>
<feature type="transmembrane region" description="Helical" evidence="8">
    <location>
        <begin position="1068"/>
        <end position="1092"/>
    </location>
</feature>
<evidence type="ECO:0000256" key="6">
    <source>
        <dbReference type="SAM" id="Coils"/>
    </source>
</evidence>
<dbReference type="Proteomes" id="UP000677054">
    <property type="component" value="Unassembled WGS sequence"/>
</dbReference>
<keyword evidence="8" id="KW-1133">Transmembrane helix</keyword>
<evidence type="ECO:0000256" key="8">
    <source>
        <dbReference type="SAM" id="Phobius"/>
    </source>
</evidence>
<dbReference type="EMBL" id="LR900124">
    <property type="protein sequence ID" value="CAD7244296.1"/>
    <property type="molecule type" value="Genomic_DNA"/>
</dbReference>
<dbReference type="SUPFAM" id="SSF50729">
    <property type="entry name" value="PH domain-like"/>
    <property type="match status" value="1"/>
</dbReference>
<evidence type="ECO:0000256" key="5">
    <source>
        <dbReference type="ARBA" id="ARBA00077655"/>
    </source>
</evidence>
<dbReference type="SMART" id="SM00233">
    <property type="entry name" value="PH"/>
    <property type="match status" value="1"/>
</dbReference>
<dbReference type="SUPFAM" id="SSF49879">
    <property type="entry name" value="SMAD/FHA domain"/>
    <property type="match status" value="1"/>
</dbReference>
<dbReference type="Gene3D" id="2.30.29.30">
    <property type="entry name" value="Pleckstrin-homology domain (PH domain)/Phosphotyrosine-binding domain (PTB)"/>
    <property type="match status" value="1"/>
</dbReference>
<feature type="region of interest" description="Disordered" evidence="7">
    <location>
        <begin position="842"/>
        <end position="864"/>
    </location>
</feature>
<dbReference type="PROSITE" id="PS50003">
    <property type="entry name" value="PH_DOMAIN"/>
    <property type="match status" value="1"/>
</dbReference>
<dbReference type="Gene3D" id="2.60.200.20">
    <property type="match status" value="1"/>
</dbReference>
<dbReference type="InterPro" id="IPR011993">
    <property type="entry name" value="PH-like_dom_sf"/>
</dbReference>
<dbReference type="EMBL" id="CAJPEV010000607">
    <property type="protein sequence ID" value="CAG0886873.1"/>
    <property type="molecule type" value="Genomic_DNA"/>
</dbReference>
<dbReference type="PANTHER" id="PTHR12156">
    <property type="entry name" value="PLECKSTRIN HOMOLOGY-LIKE DOMAIN, FAMILY B, MEMBER 3"/>
    <property type="match status" value="1"/>
</dbReference>
<keyword evidence="8" id="KW-0472">Membrane</keyword>
<feature type="compositionally biased region" description="Low complexity" evidence="7">
    <location>
        <begin position="846"/>
        <end position="860"/>
    </location>
</feature>
<reference evidence="10" key="1">
    <citation type="submission" date="2020-11" db="EMBL/GenBank/DDBJ databases">
        <authorList>
            <person name="Tran Van P."/>
        </authorList>
    </citation>
    <scope>NUCLEOTIDE SEQUENCE</scope>
</reference>
<dbReference type="OrthoDB" id="6020705at2759"/>
<accession>A0A7R8X6G5</accession>
<dbReference type="PANTHER" id="PTHR12156:SF5">
    <property type="entry name" value="FI18040P1"/>
    <property type="match status" value="1"/>
</dbReference>
<keyword evidence="3 6" id="KW-0175">Coiled coil</keyword>
<sequence length="1331" mass="149744">MSGGVVAMGIPSQAPPLEVHEAGKGALKVQTTLPHLVSLGGGRLSTAVTLHALREGRTWMGRGRSGGGEPDILVTGTGVEVDHCCIENVNSVVTLHPNADMISIDGLQVTKPTRLTQGCMICLGRSSYFRFNHPQEAQLMKSILPNNRVSVVPINFYATVDNPNYFHMSNGSSTTTTNGNEIEEEGQELLPPTPERNTPTPQNFADKLSKFERLTHRNVVRSSPCGAPLSPETGRKLPNGCVPVIPMRGVENPNYQSEFERRALKVPPTPPPVAPKPAKWKGKPQSQSSLPPPVGFLPAAHPSVSPKVFPPTPGAPAYNKAGGQKGYQGPPRKCSFEKVLADLGVDGLEEKRRKAQEEREAEQKMEERERERLDEILRMCAEYEKQCLLHQTQAELKKCPPASASPPSSRIKTNGSLPREKKMASAEDLNGYEEEQNPASPLRSPHLSLSNGDVSVPVPRSPYENLSPFGSPMNTLGYPGSPRTRIKTTLLKDGGHSSPGEKPSKLGDFEQEFRLSEAILSSPETTLNGDATPDTPACHMPNGHIGGDMVNGHTSADEKHKAQVMRVHYTDRAQYRDMRETSPTRVAVMKNLPQPQTAVVISSMTCPQENGSVSNEDVAKLETDRRAIIRSVSSLKCQIQELEEQESETIRELELERALLTGEYAEEELRLMEEEEKLKHLCHQQAAAEIEEQKEHERMRQQMESARTRLQEAETELREMEHSIREFKGSTDDETRILQQIKTQHERLEAERRAFEDIEFHHLEAEAHSETEREELNLEISQLENSIEERKRGLRSLLKQQEDMITLVKQETGKLETQRQDLLQILNQELGTLGEAERSLSEARLSTGSGISSTTSGLEESTSETDTDAANAELEMQLRHLQELGMEERPVQSREDLHRICQVTAKAPLLGDSHRMREIERQRQLLLAQQSSFVIEEERRRLDALKRRVQEEVRAQWEGKRLASLANHSCIPIETTNSRDANCLSLNSRHDKHNRRKLPFKEDPLEFGLLHFLSLSVSLCIIFPSPSRCAGHKSNLETLEERGRRVEKPRVAEGGKSVELAERCRRCMLVVVVLTVAVTCDPVIMALVWFNLNAGKKKKKRHPHHNQQLRKLRHSREEAGYVGMRGSEGEGIEASSSSSPPPPSMAVSCRPLSDASSCDTDTIRFRDQRRRVSQGQQQQQQRPLTRYLPIRSEERDFDLRQHVESAGHQIELCAHVHVTGTTCKGYLHKMGHRFRTWNKRWFIFDRNKRTLAYFTDKNETKLRGGVYFQAIEEVYVDHLQKVKSPNPKVTFCVKTLDRTYHLMAPSPEAMRIWVDVIITGAEGYQEYQLHG</sequence>
<protein>
    <recommendedName>
        <fullName evidence="4">Pleckstrin homology-like domain family B member 1</fullName>
    </recommendedName>
    <alternativeName>
        <fullName evidence="5">Protein LL5-alpha</fullName>
    </alternativeName>
</protein>
<dbReference type="FunFam" id="2.30.29.30:FF:000006">
    <property type="entry name" value="Pleckstrin homology like domain family B member 1"/>
    <property type="match status" value="1"/>
</dbReference>
<feature type="coiled-coil region" evidence="6">
    <location>
        <begin position="625"/>
        <end position="800"/>
    </location>
</feature>
<gene>
    <name evidence="10" type="ORF">DSTB1V02_LOCUS4196</name>
</gene>
<keyword evidence="2" id="KW-0597">Phosphoprotein</keyword>
<dbReference type="FunFam" id="2.60.200.20:FF:000004">
    <property type="entry name" value="pleckstrin homology-like domain family B member 1 isoform X1"/>
    <property type="match status" value="1"/>
</dbReference>
<feature type="region of interest" description="Disordered" evidence="7">
    <location>
        <begin position="398"/>
        <end position="456"/>
    </location>
</feature>